<gene>
    <name evidence="2" type="ORF">GCM10009006_36980</name>
</gene>
<keyword evidence="1" id="KW-0472">Membrane</keyword>
<evidence type="ECO:0000313" key="3">
    <source>
        <dbReference type="Proteomes" id="UP000656367"/>
    </source>
</evidence>
<dbReference type="OrthoDB" id="340654at2157"/>
<organism evidence="2 3">
    <name type="scientific">Haloarcula argentinensis</name>
    <dbReference type="NCBI Taxonomy" id="43776"/>
    <lineage>
        <taxon>Archaea</taxon>
        <taxon>Methanobacteriati</taxon>
        <taxon>Methanobacteriota</taxon>
        <taxon>Stenosarchaea group</taxon>
        <taxon>Halobacteria</taxon>
        <taxon>Halobacteriales</taxon>
        <taxon>Haloarculaceae</taxon>
        <taxon>Haloarcula</taxon>
    </lineage>
</organism>
<dbReference type="RefSeq" id="WP_188854089.1">
    <property type="nucleotide sequence ID" value="NZ_BMON01000010.1"/>
</dbReference>
<dbReference type="Proteomes" id="UP000656367">
    <property type="component" value="Unassembled WGS sequence"/>
</dbReference>
<accession>A0A830FWK7</accession>
<feature type="transmembrane region" description="Helical" evidence="1">
    <location>
        <begin position="517"/>
        <end position="534"/>
    </location>
</feature>
<feature type="transmembrane region" description="Helical" evidence="1">
    <location>
        <begin position="540"/>
        <end position="556"/>
    </location>
</feature>
<dbReference type="EMBL" id="BMON01000010">
    <property type="protein sequence ID" value="GGM52434.1"/>
    <property type="molecule type" value="Genomic_DNA"/>
</dbReference>
<name>A0A830FWK7_HALAR</name>
<proteinExistence type="predicted"/>
<keyword evidence="1" id="KW-0812">Transmembrane</keyword>
<reference evidence="2" key="2">
    <citation type="submission" date="2020-09" db="EMBL/GenBank/DDBJ databases">
        <authorList>
            <person name="Sun Q."/>
            <person name="Ohkuma M."/>
        </authorList>
    </citation>
    <scope>NUCLEOTIDE SEQUENCE</scope>
    <source>
        <strain evidence="2">JCM 15759</strain>
    </source>
</reference>
<sequence length="562" mass="61011">MRSKQVKVLGLTVLILLSVGAYAATTYQTYSGGSTLQTDSGLSVTLQDDSQVESGNPFDSSDAVTLRGIQFEAAGDAEITLTDNSTAWTNVSNIGAGQNEITVRPAHKPVVRVEDGIQSVSITDDISVSNDGRTEIIVDASSSGNLTVDTDGQGAVAVDAQDGSSIDEGTVQPDGTVRFDIPAGTHRIDLQSAPSTLFVFKESQPSELISGNAELRIRFFTEGSEKVIEKTVTDGTADLSEIPSDQRFVVTVKSDNTDYAYRRIVVDSLSEQQDVYLLNTANTTSVDVEFKLTDYTGAYPGSETTLYIEKPITKDYDNDGAAETRYRTILGDNFGSTGQFPATLAQQERYRLRLVNGPNQRVLGSYTAARSEVERITIQDIDLERQVIAAATTTTNTTTVNGQRQLTIRYLDNGTSTSRISVTVHERNNPNATVYADTVTNSPVQNYSVYQIPIENDTSYAVNWEIHRDGERRTRTQLIGGSGFDLQIPLDSEWLGTFGFMLIAFFAALAGRQTHHIIGVTVVAMAGILMWLQAVTIAPPLWWIAALIAAGGYLAQKQRGGY</sequence>
<evidence type="ECO:0000256" key="1">
    <source>
        <dbReference type="SAM" id="Phobius"/>
    </source>
</evidence>
<reference evidence="2" key="1">
    <citation type="journal article" date="2014" name="Int. J. Syst. Evol. Microbiol.">
        <title>Complete genome sequence of Corynebacterium casei LMG S-19264T (=DSM 44701T), isolated from a smear-ripened cheese.</title>
        <authorList>
            <consortium name="US DOE Joint Genome Institute (JGI-PGF)"/>
            <person name="Walter F."/>
            <person name="Albersmeier A."/>
            <person name="Kalinowski J."/>
            <person name="Ruckert C."/>
        </authorList>
    </citation>
    <scope>NUCLEOTIDE SEQUENCE</scope>
    <source>
        <strain evidence="2">JCM 15759</strain>
    </source>
</reference>
<dbReference type="AlphaFoldDB" id="A0A830FWK7"/>
<feature type="transmembrane region" description="Helical" evidence="1">
    <location>
        <begin position="494"/>
        <end position="510"/>
    </location>
</feature>
<evidence type="ECO:0000313" key="2">
    <source>
        <dbReference type="EMBL" id="GGM52434.1"/>
    </source>
</evidence>
<comment type="caution">
    <text evidence="2">The sequence shown here is derived from an EMBL/GenBank/DDBJ whole genome shotgun (WGS) entry which is preliminary data.</text>
</comment>
<keyword evidence="1" id="KW-1133">Transmembrane helix</keyword>
<protein>
    <submittedName>
        <fullName evidence="2">Uncharacterized protein</fullName>
    </submittedName>
</protein>